<accession>A0A382MLW0</accession>
<dbReference type="EMBL" id="UINC01094131">
    <property type="protein sequence ID" value="SVC49105.1"/>
    <property type="molecule type" value="Genomic_DNA"/>
</dbReference>
<reference evidence="1" key="1">
    <citation type="submission" date="2018-05" db="EMBL/GenBank/DDBJ databases">
        <authorList>
            <person name="Lanie J.A."/>
            <person name="Ng W.-L."/>
            <person name="Kazmierczak K.M."/>
            <person name="Andrzejewski T.M."/>
            <person name="Davidsen T.M."/>
            <person name="Wayne K.J."/>
            <person name="Tettelin H."/>
            <person name="Glass J.I."/>
            <person name="Rusch D."/>
            <person name="Podicherti R."/>
            <person name="Tsui H.-C.T."/>
            <person name="Winkler M.E."/>
        </authorList>
    </citation>
    <scope>NUCLEOTIDE SEQUENCE</scope>
</reference>
<dbReference type="AlphaFoldDB" id="A0A382MLW0"/>
<name>A0A382MLW0_9ZZZZ</name>
<evidence type="ECO:0000313" key="1">
    <source>
        <dbReference type="EMBL" id="SVC49105.1"/>
    </source>
</evidence>
<sequence length="84" mass="9455">MNTETITLEAPPEVAQIFWDSSSESRQQITGFISVWSSESAPEDREKAVADLKRIMKETGENAQKRGMTKEVLEDILEANQNVI</sequence>
<proteinExistence type="predicted"/>
<gene>
    <name evidence="1" type="ORF">METZ01_LOCUS301959</name>
</gene>
<protein>
    <submittedName>
        <fullName evidence="1">Uncharacterized protein</fullName>
    </submittedName>
</protein>
<organism evidence="1">
    <name type="scientific">marine metagenome</name>
    <dbReference type="NCBI Taxonomy" id="408172"/>
    <lineage>
        <taxon>unclassified sequences</taxon>
        <taxon>metagenomes</taxon>
        <taxon>ecological metagenomes</taxon>
    </lineage>
</organism>